<proteinExistence type="predicted"/>
<evidence type="ECO:0000313" key="1">
    <source>
        <dbReference type="EMBL" id="KAJ6770205.1"/>
    </source>
</evidence>
<name>A0A9Q1AG53_SALPP</name>
<comment type="caution">
    <text evidence="1">The sequence shown here is derived from an EMBL/GenBank/DDBJ whole genome shotgun (WGS) entry which is preliminary data.</text>
</comment>
<dbReference type="Proteomes" id="UP001151532">
    <property type="component" value="Chromosome 11"/>
</dbReference>
<gene>
    <name evidence="1" type="ORF">OIU79_020944</name>
</gene>
<organism evidence="1 2">
    <name type="scientific">Salix purpurea</name>
    <name type="common">Purple osier willow</name>
    <dbReference type="NCBI Taxonomy" id="77065"/>
    <lineage>
        <taxon>Eukaryota</taxon>
        <taxon>Viridiplantae</taxon>
        <taxon>Streptophyta</taxon>
        <taxon>Embryophyta</taxon>
        <taxon>Tracheophyta</taxon>
        <taxon>Spermatophyta</taxon>
        <taxon>Magnoliopsida</taxon>
        <taxon>eudicotyledons</taxon>
        <taxon>Gunneridae</taxon>
        <taxon>Pentapetalae</taxon>
        <taxon>rosids</taxon>
        <taxon>fabids</taxon>
        <taxon>Malpighiales</taxon>
        <taxon>Salicaceae</taxon>
        <taxon>Saliceae</taxon>
        <taxon>Salix</taxon>
    </lineage>
</organism>
<evidence type="ECO:0000313" key="2">
    <source>
        <dbReference type="Proteomes" id="UP001151532"/>
    </source>
</evidence>
<dbReference type="EMBL" id="JAPFFK010000003">
    <property type="protein sequence ID" value="KAJ6770205.1"/>
    <property type="molecule type" value="Genomic_DNA"/>
</dbReference>
<accession>A0A9Q1AG53</accession>
<feature type="non-terminal residue" evidence="1">
    <location>
        <position position="32"/>
    </location>
</feature>
<sequence>MILFCINKHRFINSIRWQRNSSLLNSHQLKMD</sequence>
<reference evidence="1" key="2">
    <citation type="journal article" date="2023" name="Int. J. Mol. Sci.">
        <title>De Novo Assembly and Annotation of 11 Diverse Shrub Willow (Salix) Genomes Reveals Novel Gene Organization in Sex-Linked Regions.</title>
        <authorList>
            <person name="Hyden B."/>
            <person name="Feng K."/>
            <person name="Yates T.B."/>
            <person name="Jawdy S."/>
            <person name="Cereghino C."/>
            <person name="Smart L.B."/>
            <person name="Muchero W."/>
        </authorList>
    </citation>
    <scope>NUCLEOTIDE SEQUENCE</scope>
    <source>
        <tissue evidence="1">Shoot tip</tissue>
    </source>
</reference>
<protein>
    <submittedName>
        <fullName evidence="1">Uncharacterized protein</fullName>
    </submittedName>
</protein>
<reference evidence="1" key="1">
    <citation type="submission" date="2022-11" db="EMBL/GenBank/DDBJ databases">
        <authorList>
            <person name="Hyden B.L."/>
            <person name="Feng K."/>
            <person name="Yates T."/>
            <person name="Jawdy S."/>
            <person name="Smart L.B."/>
            <person name="Muchero W."/>
        </authorList>
    </citation>
    <scope>NUCLEOTIDE SEQUENCE</scope>
    <source>
        <tissue evidence="1">Shoot tip</tissue>
    </source>
</reference>
<dbReference type="AlphaFoldDB" id="A0A9Q1AG53"/>
<keyword evidence="2" id="KW-1185">Reference proteome</keyword>